<dbReference type="Pfam" id="PF09694">
    <property type="entry name" value="Gcw_chp"/>
    <property type="match status" value="1"/>
</dbReference>
<feature type="signal peptide" evidence="1">
    <location>
        <begin position="1"/>
        <end position="35"/>
    </location>
</feature>
<dbReference type="KEGG" id="lue:DCD74_07075"/>
<sequence length="240" mass="25475">MDTRIRREWKEAAVPLSIAVLAAAGLVCLASAASAAELTGNATLTSDYIWRGSSQTMQKPAVQAGIKLAGDSGLYASVWGSNVKFASATDAASEFDLTIGWGRKLGEDWALDVSALRYIYPGTRGLDWSEVNASATWRDRAWVGVGQSSNAMATRENGTYVSAGVRIPANDELRFEASAAHYALSDALGDYNHGWASAVWAFKAPLEARLTVHGTDGAAKARFGREVAGTRIEAALQAAF</sequence>
<evidence type="ECO:0000313" key="3">
    <source>
        <dbReference type="Proteomes" id="UP000251842"/>
    </source>
</evidence>
<dbReference type="OrthoDB" id="9793561at2"/>
<reference evidence="3" key="1">
    <citation type="submission" date="2018-05" db="EMBL/GenBank/DDBJ databases">
        <title>Luteimonas pekinense sp. nov., isolated from human Meibomian gland secretions, Beijing, China.</title>
        <authorList>
            <person name="Wen T."/>
            <person name="Bai H."/>
            <person name="Lv H."/>
        </authorList>
    </citation>
    <scope>NUCLEOTIDE SEQUENCE [LARGE SCALE GENOMIC DNA]</scope>
    <source>
        <strain evidence="3">83-4</strain>
    </source>
</reference>
<evidence type="ECO:0000256" key="1">
    <source>
        <dbReference type="SAM" id="SignalP"/>
    </source>
</evidence>
<protein>
    <recommendedName>
        <fullName evidence="4">Porin domain-containing protein</fullName>
    </recommendedName>
</protein>
<proteinExistence type="predicted"/>
<accession>A0A344J617</accession>
<name>A0A344J617_9GAMM</name>
<dbReference type="NCBIfam" id="TIGR02001">
    <property type="entry name" value="gcw_chp"/>
    <property type="match status" value="1"/>
</dbReference>
<evidence type="ECO:0008006" key="4">
    <source>
        <dbReference type="Google" id="ProtNLM"/>
    </source>
</evidence>
<dbReference type="InterPro" id="IPR010239">
    <property type="entry name" value="CHP02001"/>
</dbReference>
<keyword evidence="3" id="KW-1185">Reference proteome</keyword>
<evidence type="ECO:0000313" key="2">
    <source>
        <dbReference type="EMBL" id="AXA84477.1"/>
    </source>
</evidence>
<dbReference type="EMBL" id="CP029556">
    <property type="protein sequence ID" value="AXA84477.1"/>
    <property type="molecule type" value="Genomic_DNA"/>
</dbReference>
<dbReference type="Proteomes" id="UP000251842">
    <property type="component" value="Chromosome"/>
</dbReference>
<dbReference type="AlphaFoldDB" id="A0A344J617"/>
<gene>
    <name evidence="2" type="ORF">DCD74_07075</name>
</gene>
<organism evidence="2 3">
    <name type="scientific">Solilutibacter oculi</name>
    <dbReference type="NCBI Taxonomy" id="2698682"/>
    <lineage>
        <taxon>Bacteria</taxon>
        <taxon>Pseudomonadati</taxon>
        <taxon>Pseudomonadota</taxon>
        <taxon>Gammaproteobacteria</taxon>
        <taxon>Lysobacterales</taxon>
        <taxon>Lysobacteraceae</taxon>
        <taxon>Solilutibacter</taxon>
    </lineage>
</organism>
<feature type="chain" id="PRO_5016583219" description="Porin domain-containing protein" evidence="1">
    <location>
        <begin position="36"/>
        <end position="240"/>
    </location>
</feature>
<keyword evidence="1" id="KW-0732">Signal</keyword>